<dbReference type="SUPFAM" id="SSF49410">
    <property type="entry name" value="Alpha-macroglobulin receptor domain"/>
    <property type="match status" value="1"/>
</dbReference>
<accession>A0A1J1I5I0</accession>
<name>A0A1J1I5I0_9DIPT</name>
<dbReference type="Proteomes" id="UP000183832">
    <property type="component" value="Unassembled WGS sequence"/>
</dbReference>
<feature type="domain" description="Alpha-macroglobulin receptor-binding" evidence="2">
    <location>
        <begin position="119"/>
        <end position="199"/>
    </location>
</feature>
<evidence type="ECO:0000259" key="2">
    <source>
        <dbReference type="SMART" id="SM01361"/>
    </source>
</evidence>
<dbReference type="AlphaFoldDB" id="A0A1J1I5I0"/>
<dbReference type="EMBL" id="CVRI01000042">
    <property type="protein sequence ID" value="CRK95536.1"/>
    <property type="molecule type" value="Genomic_DNA"/>
</dbReference>
<protein>
    <submittedName>
        <fullName evidence="3">CLUMA_CG009005, isoform A</fullName>
    </submittedName>
</protein>
<gene>
    <name evidence="3" type="ORF">CLUMA_CG009005</name>
</gene>
<dbReference type="Pfam" id="PF07677">
    <property type="entry name" value="A2M_recep"/>
    <property type="match status" value="1"/>
</dbReference>
<proteinExistence type="predicted"/>
<feature type="region of interest" description="Disordered" evidence="1">
    <location>
        <begin position="32"/>
        <end position="55"/>
    </location>
</feature>
<sequence length="218" mass="25504">MKTKALVFGLLACSGVGLAGYQLYKTYLKTMEKDEVEDQKERTEKEEDEYIEDNDYQPGEFERIMNEWEVDNEPFWKRRSFPSNGFDLDLWQPIAEEDEENYEEDESEEDETYETCEESEEESYETCQEYENEGDLIKDWKLEQSDGGTTVNVYLDSLSERSTCFYIDSIKTSNVGNLKDATIECNDYYLSTKRGQILYNIPIDVPQNQCNGGRPNKI</sequence>
<organism evidence="3 4">
    <name type="scientific">Clunio marinus</name>
    <dbReference type="NCBI Taxonomy" id="568069"/>
    <lineage>
        <taxon>Eukaryota</taxon>
        <taxon>Metazoa</taxon>
        <taxon>Ecdysozoa</taxon>
        <taxon>Arthropoda</taxon>
        <taxon>Hexapoda</taxon>
        <taxon>Insecta</taxon>
        <taxon>Pterygota</taxon>
        <taxon>Neoptera</taxon>
        <taxon>Endopterygota</taxon>
        <taxon>Diptera</taxon>
        <taxon>Nematocera</taxon>
        <taxon>Chironomoidea</taxon>
        <taxon>Chironomidae</taxon>
        <taxon>Clunio</taxon>
    </lineage>
</organism>
<dbReference type="Gene3D" id="2.60.40.690">
    <property type="entry name" value="Alpha-macroglobulin, receptor-binding domain"/>
    <property type="match status" value="1"/>
</dbReference>
<dbReference type="GO" id="GO:0005576">
    <property type="term" value="C:extracellular region"/>
    <property type="evidence" value="ECO:0007669"/>
    <property type="project" value="InterPro"/>
</dbReference>
<evidence type="ECO:0000313" key="3">
    <source>
        <dbReference type="EMBL" id="CRK95536.1"/>
    </source>
</evidence>
<dbReference type="InterPro" id="IPR009048">
    <property type="entry name" value="A-macroglobulin_rcpt-bd"/>
</dbReference>
<dbReference type="SMART" id="SM01361">
    <property type="entry name" value="A2M_recep"/>
    <property type="match status" value="1"/>
</dbReference>
<evidence type="ECO:0000313" key="4">
    <source>
        <dbReference type="Proteomes" id="UP000183832"/>
    </source>
</evidence>
<reference evidence="3 4" key="1">
    <citation type="submission" date="2015-04" db="EMBL/GenBank/DDBJ databases">
        <authorList>
            <person name="Syromyatnikov M.Y."/>
            <person name="Popov V.N."/>
        </authorList>
    </citation>
    <scope>NUCLEOTIDE SEQUENCE [LARGE SCALE GENOMIC DNA]</scope>
</reference>
<dbReference type="InterPro" id="IPR036595">
    <property type="entry name" value="A-macroglobulin_rcpt-bd_sf"/>
</dbReference>
<keyword evidence="4" id="KW-1185">Reference proteome</keyword>
<feature type="compositionally biased region" description="Acidic residues" evidence="1">
    <location>
        <begin position="46"/>
        <end position="55"/>
    </location>
</feature>
<evidence type="ECO:0000256" key="1">
    <source>
        <dbReference type="SAM" id="MobiDB-lite"/>
    </source>
</evidence>